<accession>A0A7C4D1C3</accession>
<protein>
    <submittedName>
        <fullName evidence="1">Uncharacterized protein</fullName>
    </submittedName>
</protein>
<proteinExistence type="predicted"/>
<sequence>MKRIESKNQRFLVLVEQLLAKDTITASELAQALVQKLKLTQNTSKAYSSQLLTDLAEKGVMEKRGRSYSLSPRGWAALFNFISRTPFAEKYYDLFIDRLSRSVPAASAFKEPLRILRRVYARVVGEPEKLPPEERDLLNLFRLILRLSPPREVASWEDALSAAMPDIGVLRDRNIFYSMLRDELKQADELTRSAMKDLLGRLADSLHAEARGLEREVDRRRSIASELAELAKAL</sequence>
<dbReference type="AlphaFoldDB" id="A0A7C4D1C3"/>
<gene>
    <name evidence="1" type="ORF">ENU21_00310</name>
</gene>
<reference evidence="1" key="1">
    <citation type="journal article" date="2020" name="mSystems">
        <title>Genome- and Community-Level Interaction Insights into Carbon Utilization and Element Cycling Functions of Hydrothermarchaeota in Hydrothermal Sediment.</title>
        <authorList>
            <person name="Zhou Z."/>
            <person name="Liu Y."/>
            <person name="Xu W."/>
            <person name="Pan J."/>
            <person name="Luo Z.H."/>
            <person name="Li M."/>
        </authorList>
    </citation>
    <scope>NUCLEOTIDE SEQUENCE</scope>
    <source>
        <strain evidence="1">SpSt-649</strain>
    </source>
</reference>
<organism evidence="1">
    <name type="scientific">Thermofilum pendens</name>
    <dbReference type="NCBI Taxonomy" id="2269"/>
    <lineage>
        <taxon>Archaea</taxon>
        <taxon>Thermoproteota</taxon>
        <taxon>Thermoprotei</taxon>
        <taxon>Thermofilales</taxon>
        <taxon>Thermofilaceae</taxon>
        <taxon>Thermofilum</taxon>
    </lineage>
</organism>
<name>A0A7C4D1C3_THEPE</name>
<comment type="caution">
    <text evidence="1">The sequence shown here is derived from an EMBL/GenBank/DDBJ whole genome shotgun (WGS) entry which is preliminary data.</text>
</comment>
<evidence type="ECO:0000313" key="1">
    <source>
        <dbReference type="EMBL" id="HGM46181.1"/>
    </source>
</evidence>
<dbReference type="EMBL" id="DTBQ01000011">
    <property type="protein sequence ID" value="HGM46181.1"/>
    <property type="molecule type" value="Genomic_DNA"/>
</dbReference>